<accession>A0A6C0KDT6</accession>
<reference evidence="2" key="1">
    <citation type="journal article" date="2020" name="Nature">
        <title>Giant virus diversity and host interactions through global metagenomics.</title>
        <authorList>
            <person name="Schulz F."/>
            <person name="Roux S."/>
            <person name="Paez-Espino D."/>
            <person name="Jungbluth S."/>
            <person name="Walsh D.A."/>
            <person name="Denef V.J."/>
            <person name="McMahon K.D."/>
            <person name="Konstantinidis K.T."/>
            <person name="Eloe-Fadrosh E.A."/>
            <person name="Kyrpides N.C."/>
            <person name="Woyke T."/>
        </authorList>
    </citation>
    <scope>NUCLEOTIDE SEQUENCE</scope>
    <source>
        <strain evidence="2">GVMAG-S-3300011013-78</strain>
    </source>
</reference>
<keyword evidence="1" id="KW-0812">Transmembrane</keyword>
<feature type="transmembrane region" description="Helical" evidence="1">
    <location>
        <begin position="190"/>
        <end position="211"/>
    </location>
</feature>
<feature type="transmembrane region" description="Helical" evidence="1">
    <location>
        <begin position="223"/>
        <end position="242"/>
    </location>
</feature>
<keyword evidence="1" id="KW-0472">Membrane</keyword>
<sequence length="243" mass="28901">MDNNIFLFNDITGKFPLLAISYEKEKQINRYFYIIYILIWVIVTYFFKPDIMTLRNISDGFFMGLLVIILIQYLNYRELHKHNITNGKNIQVILKNEILNIPNREGVVVSEEKYDEYVKKGLLKTINIVDYFDKDPDKNKLWSKIKIHPDTTDIWNPDEISYNFMSIILTLSIIISHLDRRLLYELFPWIILSFVFSIGSQSVFIWNQNYVEIINEVIIKKKLFILSLSFGFAIISTVLWKYS</sequence>
<dbReference type="AlphaFoldDB" id="A0A6C0KDT6"/>
<protein>
    <submittedName>
        <fullName evidence="2">Uncharacterized protein</fullName>
    </submittedName>
</protein>
<dbReference type="EMBL" id="MN740877">
    <property type="protein sequence ID" value="QHU16192.1"/>
    <property type="molecule type" value="Genomic_DNA"/>
</dbReference>
<organism evidence="2">
    <name type="scientific">viral metagenome</name>
    <dbReference type="NCBI Taxonomy" id="1070528"/>
    <lineage>
        <taxon>unclassified sequences</taxon>
        <taxon>metagenomes</taxon>
        <taxon>organismal metagenomes</taxon>
    </lineage>
</organism>
<evidence type="ECO:0000256" key="1">
    <source>
        <dbReference type="SAM" id="Phobius"/>
    </source>
</evidence>
<feature type="transmembrane region" description="Helical" evidence="1">
    <location>
        <begin position="31"/>
        <end position="48"/>
    </location>
</feature>
<evidence type="ECO:0000313" key="2">
    <source>
        <dbReference type="EMBL" id="QHU16192.1"/>
    </source>
</evidence>
<name>A0A6C0KDT6_9ZZZZ</name>
<keyword evidence="1" id="KW-1133">Transmembrane helix</keyword>
<feature type="transmembrane region" description="Helical" evidence="1">
    <location>
        <begin position="60"/>
        <end position="76"/>
    </location>
</feature>
<feature type="transmembrane region" description="Helical" evidence="1">
    <location>
        <begin position="160"/>
        <end position="178"/>
    </location>
</feature>
<proteinExistence type="predicted"/>